<evidence type="ECO:0000313" key="8">
    <source>
        <dbReference type="Proteomes" id="UP000183853"/>
    </source>
</evidence>
<dbReference type="PROSITE" id="PS51192">
    <property type="entry name" value="HELICASE_ATP_BIND_1"/>
    <property type="match status" value="1"/>
</dbReference>
<gene>
    <name evidence="7" type="ORF">SAMN05444505_102231</name>
</gene>
<keyword evidence="1" id="KW-0547">Nucleotide-binding</keyword>
<reference evidence="7 8" key="1">
    <citation type="submission" date="2016-10" db="EMBL/GenBank/DDBJ databases">
        <authorList>
            <person name="Varghese N."/>
            <person name="Submissions S."/>
        </authorList>
    </citation>
    <scope>NUCLEOTIDE SEQUENCE [LARGE SCALE GENOMIC DNA]</scope>
    <source>
        <strain evidence="7 8">BS2122</strain>
    </source>
</reference>
<proteinExistence type="predicted"/>
<feature type="compositionally biased region" description="Acidic residues" evidence="5">
    <location>
        <begin position="782"/>
        <end position="800"/>
    </location>
</feature>
<dbReference type="SMART" id="SM00487">
    <property type="entry name" value="DEXDc"/>
    <property type="match status" value="1"/>
</dbReference>
<dbReference type="CDD" id="cd17921">
    <property type="entry name" value="DEXHc_Ski2"/>
    <property type="match status" value="1"/>
</dbReference>
<feature type="domain" description="Helicase ATP-binding" evidence="6">
    <location>
        <begin position="307"/>
        <end position="479"/>
    </location>
</feature>
<dbReference type="PANTHER" id="PTHR47961:SF6">
    <property type="entry name" value="DNA-DIRECTED DNA POLYMERASE"/>
    <property type="match status" value="1"/>
</dbReference>
<evidence type="ECO:0000256" key="5">
    <source>
        <dbReference type="SAM" id="MobiDB-lite"/>
    </source>
</evidence>
<protein>
    <submittedName>
        <fullName evidence="7">Replicative superfamily II helicase</fullName>
    </submittedName>
</protein>
<sequence>MKGRKTLETIDELTTFLRAATEEGIFGRLLYRGEAWSLMRDRGVLAPTAPSFASSLETDLAEHGFALLRGAMALRARNGSSDLTSKGFERAANAFEALIRNGDLEAHERGFRRTIAAAAYHLAGFSAVAYSLFNESDNDLNMTPGETALRHLILRDLNELQDFIRDWLGDPLHGDEHVAEMLRTEESDVDDTLAIVLNSTICRALAYFDFALETGEGEPMDKARSMLETAVRLADNAGNIPLWWTCSLCNHLIDDLWKHSLHNTIPSELPGAPEESFLDLRQMFISSLYARKTSEVELWPSQREAALRSTDVTDDLVVALPTSAGKTRVAEIAALMNLCLGQRVLIVTPLRALSAQTERAFKKTFAPLGFTVSSLYGASGVSASDDDALRTRHIIIATPEKLDFALRSDADLINDVGLIVLDEGHMIGPSEREIRYETLVQRLLRRSDAEDRRIVCLSAILPSGDELDDLTAWIRSDKEGEPVRSNWRPTRQRFGALTWRGSSKNAILRLDLNRRGPFLDKFVSEKPARGREKIPYPRKNSHLTLFAAWEFASQGKRTLIFSTQANWVEGYGSQVVDLCKRGYLESLLDDEAPIARAMEVGKEWLGEGHPAVDCLKWGVAVHHGRLPSPFLRELEILLSAGVLKVIIASPTLSQGLNLNAAVLLVPALYRSGVKIKGEEFANVAGRAGRAFVDVEGLIVHTMFDKPTERMRAWRHLVASAKARTLKSGLIQIVAEIIDRLASDGVLGRTDAWEYLANSREAWRSPDEESNVTEHLGFPTELGADDGDETLEGQDSADEESTSLGKEPLSQLVERLDAVVFGLIESLDAEEEDLPVLLDRALQGSLWARQIEREDDGEAQLHARIFRARAALIWKSTSAQTRRGHFAMGVGLEAGLAIDAMAAELAVMLDQADLAALNGDVDILAGALCGLGERLLVIRPFIPDKANALPVNWRDILRSWVSGGDVGEIGPENMRIVEDAFTYRMVWALEAIRTRRICLGWSPDIVAGGAAAAIDTGVPRFMMAMLIRAGLPSRRAAIAAVEDTAPVFVTPAEMRAWLESDEVVAYTDAGNWPTPDTAALWTRFRTEALSGNIQRWSITRYKRLLDHGNIPSAGLYRIITDEGDGRTWLATPDYKLVSTFKKPALDPKPSLFWGRVHGDDRLVEVIRVGRGRLRWPRANS</sequence>
<evidence type="ECO:0000256" key="3">
    <source>
        <dbReference type="ARBA" id="ARBA00022806"/>
    </source>
</evidence>
<accession>A0AB37ZHG4</accession>
<evidence type="ECO:0000256" key="1">
    <source>
        <dbReference type="ARBA" id="ARBA00022741"/>
    </source>
</evidence>
<dbReference type="GO" id="GO:0003676">
    <property type="term" value="F:nucleic acid binding"/>
    <property type="evidence" value="ECO:0007669"/>
    <property type="project" value="InterPro"/>
</dbReference>
<dbReference type="PANTHER" id="PTHR47961">
    <property type="entry name" value="DNA POLYMERASE THETA, PUTATIVE (AFU_ORTHOLOGUE AFUA_1G05260)-RELATED"/>
    <property type="match status" value="1"/>
</dbReference>
<evidence type="ECO:0000259" key="6">
    <source>
        <dbReference type="PROSITE" id="PS51192"/>
    </source>
</evidence>
<dbReference type="InterPro" id="IPR014001">
    <property type="entry name" value="Helicase_ATP-bd"/>
</dbReference>
<evidence type="ECO:0000313" key="7">
    <source>
        <dbReference type="EMBL" id="SDM29135.1"/>
    </source>
</evidence>
<organism evidence="7 8">
    <name type="scientific">Pseudomonas syringae</name>
    <dbReference type="NCBI Taxonomy" id="317"/>
    <lineage>
        <taxon>Bacteria</taxon>
        <taxon>Pseudomonadati</taxon>
        <taxon>Pseudomonadota</taxon>
        <taxon>Gammaproteobacteria</taxon>
        <taxon>Pseudomonadales</taxon>
        <taxon>Pseudomonadaceae</taxon>
        <taxon>Pseudomonas</taxon>
    </lineage>
</organism>
<dbReference type="Proteomes" id="UP000183853">
    <property type="component" value="Unassembled WGS sequence"/>
</dbReference>
<dbReference type="EMBL" id="FNHM01000002">
    <property type="protein sequence ID" value="SDM29135.1"/>
    <property type="molecule type" value="Genomic_DNA"/>
</dbReference>
<evidence type="ECO:0000256" key="4">
    <source>
        <dbReference type="ARBA" id="ARBA00022840"/>
    </source>
</evidence>
<keyword evidence="2" id="KW-0378">Hydrolase</keyword>
<dbReference type="GO" id="GO:0004386">
    <property type="term" value="F:helicase activity"/>
    <property type="evidence" value="ECO:0007669"/>
    <property type="project" value="UniProtKB-KW"/>
</dbReference>
<dbReference type="InterPro" id="IPR027417">
    <property type="entry name" value="P-loop_NTPase"/>
</dbReference>
<comment type="caution">
    <text evidence="7">The sequence shown here is derived from an EMBL/GenBank/DDBJ whole genome shotgun (WGS) entry which is preliminary data.</text>
</comment>
<feature type="region of interest" description="Disordered" evidence="5">
    <location>
        <begin position="763"/>
        <end position="805"/>
    </location>
</feature>
<dbReference type="SUPFAM" id="SSF52540">
    <property type="entry name" value="P-loop containing nucleoside triphosphate hydrolases"/>
    <property type="match status" value="2"/>
</dbReference>
<keyword evidence="3 7" id="KW-0347">Helicase</keyword>
<dbReference type="InterPro" id="IPR050474">
    <property type="entry name" value="Hel308_SKI2-like"/>
</dbReference>
<keyword evidence="4" id="KW-0067">ATP-binding</keyword>
<dbReference type="AlphaFoldDB" id="A0AB37ZHG4"/>
<dbReference type="Gene3D" id="3.40.50.300">
    <property type="entry name" value="P-loop containing nucleotide triphosphate hydrolases"/>
    <property type="match status" value="2"/>
</dbReference>
<dbReference type="Pfam" id="PF00270">
    <property type="entry name" value="DEAD"/>
    <property type="match status" value="1"/>
</dbReference>
<dbReference type="GO" id="GO:0016787">
    <property type="term" value="F:hydrolase activity"/>
    <property type="evidence" value="ECO:0007669"/>
    <property type="project" value="UniProtKB-KW"/>
</dbReference>
<evidence type="ECO:0000256" key="2">
    <source>
        <dbReference type="ARBA" id="ARBA00022801"/>
    </source>
</evidence>
<name>A0AB37ZHG4_PSESX</name>
<dbReference type="GO" id="GO:0005524">
    <property type="term" value="F:ATP binding"/>
    <property type="evidence" value="ECO:0007669"/>
    <property type="project" value="UniProtKB-KW"/>
</dbReference>
<dbReference type="InterPro" id="IPR011545">
    <property type="entry name" value="DEAD/DEAH_box_helicase_dom"/>
</dbReference>